<organism evidence="1 2">
    <name type="scientific">Ambrosia artemisiifolia</name>
    <name type="common">Common ragweed</name>
    <dbReference type="NCBI Taxonomy" id="4212"/>
    <lineage>
        <taxon>Eukaryota</taxon>
        <taxon>Viridiplantae</taxon>
        <taxon>Streptophyta</taxon>
        <taxon>Embryophyta</taxon>
        <taxon>Tracheophyta</taxon>
        <taxon>Spermatophyta</taxon>
        <taxon>Magnoliopsida</taxon>
        <taxon>eudicotyledons</taxon>
        <taxon>Gunneridae</taxon>
        <taxon>Pentapetalae</taxon>
        <taxon>asterids</taxon>
        <taxon>campanulids</taxon>
        <taxon>Asterales</taxon>
        <taxon>Asteraceae</taxon>
        <taxon>Asteroideae</taxon>
        <taxon>Heliantheae alliance</taxon>
        <taxon>Heliantheae</taxon>
        <taxon>Ambrosia</taxon>
    </lineage>
</organism>
<sequence>MMRVQMLDSCIWTWSLCRIWWFCYKTTYWRLNVVIRHPNALQPENVMAYDNAVSALGKICSEKNASAQTLDVVDVMGERLSQEVSSGPCIAE</sequence>
<name>A0AAD5G2K3_AMBAR</name>
<dbReference type="AlphaFoldDB" id="A0AAD5G2K3"/>
<keyword evidence="2" id="KW-1185">Reference proteome</keyword>
<dbReference type="Gene3D" id="1.25.10.10">
    <property type="entry name" value="Leucine-rich Repeat Variant"/>
    <property type="match status" value="1"/>
</dbReference>
<protein>
    <submittedName>
        <fullName evidence="1">Uncharacterized protein</fullName>
    </submittedName>
</protein>
<dbReference type="EMBL" id="JAMZMK010011726">
    <property type="protein sequence ID" value="KAI7726235.1"/>
    <property type="molecule type" value="Genomic_DNA"/>
</dbReference>
<evidence type="ECO:0000313" key="2">
    <source>
        <dbReference type="Proteomes" id="UP001206925"/>
    </source>
</evidence>
<reference evidence="1" key="1">
    <citation type="submission" date="2022-06" db="EMBL/GenBank/DDBJ databases">
        <title>Uncovering the hologenomic basis of an extraordinary plant invasion.</title>
        <authorList>
            <person name="Bieker V.C."/>
            <person name="Martin M.D."/>
            <person name="Gilbert T."/>
            <person name="Hodgins K."/>
            <person name="Battlay P."/>
            <person name="Petersen B."/>
            <person name="Wilson J."/>
        </authorList>
    </citation>
    <scope>NUCLEOTIDE SEQUENCE</scope>
    <source>
        <strain evidence="1">AA19_3_7</strain>
        <tissue evidence="1">Leaf</tissue>
    </source>
</reference>
<gene>
    <name evidence="1" type="ORF">M8C21_008579</name>
</gene>
<accession>A0AAD5G2K3</accession>
<comment type="caution">
    <text evidence="1">The sequence shown here is derived from an EMBL/GenBank/DDBJ whole genome shotgun (WGS) entry which is preliminary data.</text>
</comment>
<evidence type="ECO:0000313" key="1">
    <source>
        <dbReference type="EMBL" id="KAI7726235.1"/>
    </source>
</evidence>
<dbReference type="InterPro" id="IPR011989">
    <property type="entry name" value="ARM-like"/>
</dbReference>
<proteinExistence type="predicted"/>
<dbReference type="Proteomes" id="UP001206925">
    <property type="component" value="Unassembled WGS sequence"/>
</dbReference>